<feature type="transmembrane region" description="Helical" evidence="1">
    <location>
        <begin position="51"/>
        <end position="76"/>
    </location>
</feature>
<proteinExistence type="predicted"/>
<dbReference type="KEGG" id="xak:KIMC2_10460"/>
<feature type="transmembrane region" description="Helical" evidence="1">
    <location>
        <begin position="96"/>
        <end position="117"/>
    </location>
</feature>
<evidence type="ECO:0000313" key="2">
    <source>
        <dbReference type="EMBL" id="BDR56484.1"/>
    </source>
</evidence>
<protein>
    <submittedName>
        <fullName evidence="2">Uncharacterized protein</fullName>
    </submittedName>
</protein>
<name>A0AAU9CYK3_9LACO</name>
<feature type="transmembrane region" description="Helical" evidence="1">
    <location>
        <begin position="20"/>
        <end position="39"/>
    </location>
</feature>
<feature type="transmembrane region" description="Helical" evidence="1">
    <location>
        <begin position="240"/>
        <end position="259"/>
    </location>
</feature>
<feature type="transmembrane region" description="Helical" evidence="1">
    <location>
        <begin position="153"/>
        <end position="169"/>
    </location>
</feature>
<keyword evidence="1" id="KW-0472">Membrane</keyword>
<dbReference type="AlphaFoldDB" id="A0AAU9CYK3"/>
<dbReference type="EMBL" id="AP026801">
    <property type="protein sequence ID" value="BDR56484.1"/>
    <property type="molecule type" value="Genomic_DNA"/>
</dbReference>
<keyword evidence="3" id="KW-1185">Reference proteome</keyword>
<dbReference type="RefSeq" id="WP_317698433.1">
    <property type="nucleotide sequence ID" value="NZ_AP026801.1"/>
</dbReference>
<accession>A0AAU9CYK3</accession>
<dbReference type="Proteomes" id="UP001321804">
    <property type="component" value="Chromosome"/>
</dbReference>
<evidence type="ECO:0000313" key="3">
    <source>
        <dbReference type="Proteomes" id="UP001321804"/>
    </source>
</evidence>
<reference evidence="2 3" key="1">
    <citation type="journal article" date="2023" name="Microbiol. Spectr.">
        <title>Symbiosis of Carpenter Bees with Uncharacterized Lactic Acid Bacteria Showing NAD Auxotrophy.</title>
        <authorList>
            <person name="Kawasaki S."/>
            <person name="Ozawa K."/>
            <person name="Mori T."/>
            <person name="Yamamoto A."/>
            <person name="Ito M."/>
            <person name="Ohkuma M."/>
            <person name="Sakamoto M."/>
            <person name="Matsutani M."/>
        </authorList>
    </citation>
    <scope>NUCLEOTIDE SEQUENCE [LARGE SCALE GENOMIC DNA]</scope>
    <source>
        <strain evidence="2 3">KimC2</strain>
    </source>
</reference>
<feature type="transmembrane region" description="Helical" evidence="1">
    <location>
        <begin position="217"/>
        <end position="235"/>
    </location>
</feature>
<sequence>MIGIIVYTMEPVLLHNMGIVYWHHSLMQVTLLIQFYSYYRYRSVNSKNAYIVFLIMTLLNPYIEWTGYVANIGFAIIEVISKWKNSKKQAFFKGLYILGLSTLSALIFCGHFLLNISFNNFIKAMKERFFSRSIASHLSINSLFLGYWSSFKFTFVLLVFLIIVSFVIYQQKRNSYRKYSSIFVKNKYFLFLFLFPMIENVLMKEHAILYTFDRMKLVFILVLIICDISAMIIFYYKKRLVITALVLFVGIMNTINYNYDSSYVWNTDFRKNNQKIAHYMKPYLETSIFGATQPVRGYTDLLFDHGIRDTESLSSLFQNTKKSRKRYTILIQNDLKDSKFQWAMNPISNVFIFDTKKTNVKVLYFSDNELSSQWLNAWVASDINNKFWINGISQNKVLFDYNPSLFNRLKMSSKLVDNKNNTIKIKKVSRTNLGIEVVVEGSSMDLQYPSLIQIKE</sequence>
<gene>
    <name evidence="2" type="ORF">KIMC2_10460</name>
</gene>
<organism evidence="2 3">
    <name type="scientific">Xylocopilactobacillus apis</name>
    <dbReference type="NCBI Taxonomy" id="2932183"/>
    <lineage>
        <taxon>Bacteria</taxon>
        <taxon>Bacillati</taxon>
        <taxon>Bacillota</taxon>
        <taxon>Bacilli</taxon>
        <taxon>Lactobacillales</taxon>
        <taxon>Lactobacillaceae</taxon>
        <taxon>Xylocopilactobacillus</taxon>
    </lineage>
</organism>
<keyword evidence="1" id="KW-0812">Transmembrane</keyword>
<keyword evidence="1" id="KW-1133">Transmembrane helix</keyword>
<evidence type="ECO:0000256" key="1">
    <source>
        <dbReference type="SAM" id="Phobius"/>
    </source>
</evidence>